<evidence type="ECO:0000256" key="3">
    <source>
        <dbReference type="ARBA" id="ARBA00022475"/>
    </source>
</evidence>
<dbReference type="Pfam" id="PF12019">
    <property type="entry name" value="GspH"/>
    <property type="match status" value="1"/>
</dbReference>
<dbReference type="EMBL" id="CP042218">
    <property type="protein sequence ID" value="QDW66140.1"/>
    <property type="molecule type" value="Genomic_DNA"/>
</dbReference>
<dbReference type="GO" id="GO:0015628">
    <property type="term" value="P:protein secretion by the type II secretion system"/>
    <property type="evidence" value="ECO:0007669"/>
    <property type="project" value="InterPro"/>
</dbReference>
<keyword evidence="5" id="KW-0997">Cell inner membrane</keyword>
<sequence length="189" mass="19648">MHRAVGQEGGGPLLLAGFTLIELMVTLAVLAVLVTLAAPSFQEMTNRSNVVSGTNEVVALLQDARMESVRRNARVEVCASANGTTCSGSNDWQRVIVRSAAGAIYRDIALNPRLTARGSGSAGTKIIFRPDGLARVGSAPETVLTGIIEICINAQRPVQNARHVAISGARISTNAPVTSSGCAAQVPNT</sequence>
<evidence type="ECO:0000256" key="9">
    <source>
        <dbReference type="ARBA" id="ARBA00025772"/>
    </source>
</evidence>
<feature type="domain" description="General secretion pathway GspH" evidence="12">
    <location>
        <begin position="54"/>
        <end position="168"/>
    </location>
</feature>
<evidence type="ECO:0000256" key="8">
    <source>
        <dbReference type="ARBA" id="ARBA00023136"/>
    </source>
</evidence>
<dbReference type="Pfam" id="PF07963">
    <property type="entry name" value="N_methyl"/>
    <property type="match status" value="1"/>
</dbReference>
<evidence type="ECO:0000256" key="4">
    <source>
        <dbReference type="ARBA" id="ARBA00022481"/>
    </source>
</evidence>
<evidence type="ECO:0000256" key="10">
    <source>
        <dbReference type="ARBA" id="ARBA00030775"/>
    </source>
</evidence>
<comment type="subcellular location">
    <subcellularLocation>
        <location evidence="1">Cell inner membrane</location>
        <topology evidence="1">Single-pass membrane protein</topology>
    </subcellularLocation>
</comment>
<accession>A0A518N2J3</accession>
<evidence type="ECO:0000259" key="12">
    <source>
        <dbReference type="Pfam" id="PF12019"/>
    </source>
</evidence>
<dbReference type="InterPro" id="IPR022346">
    <property type="entry name" value="T2SS_GspH"/>
</dbReference>
<keyword evidence="14" id="KW-1185">Reference proteome</keyword>
<evidence type="ECO:0000313" key="13">
    <source>
        <dbReference type="EMBL" id="QDW66140.1"/>
    </source>
</evidence>
<comment type="similarity">
    <text evidence="9">Belongs to the GSP H family.</text>
</comment>
<dbReference type="GO" id="GO:0005886">
    <property type="term" value="C:plasma membrane"/>
    <property type="evidence" value="ECO:0007669"/>
    <property type="project" value="UniProtKB-SubCell"/>
</dbReference>
<dbReference type="Gene3D" id="3.30.700.10">
    <property type="entry name" value="Glycoprotein, Type 4 Pilin"/>
    <property type="match status" value="1"/>
</dbReference>
<keyword evidence="4" id="KW-0488">Methylation</keyword>
<dbReference type="KEGG" id="lug:FPZ22_03930"/>
<dbReference type="OrthoDB" id="6039229at2"/>
<dbReference type="Proteomes" id="UP000316584">
    <property type="component" value="Chromosome"/>
</dbReference>
<keyword evidence="3" id="KW-1003">Cell membrane</keyword>
<name>A0A518N2J3_9GAMM</name>
<evidence type="ECO:0000256" key="7">
    <source>
        <dbReference type="ARBA" id="ARBA00022989"/>
    </source>
</evidence>
<evidence type="ECO:0000256" key="5">
    <source>
        <dbReference type="ARBA" id="ARBA00022519"/>
    </source>
</evidence>
<keyword evidence="8 11" id="KW-0472">Membrane</keyword>
<evidence type="ECO:0000256" key="2">
    <source>
        <dbReference type="ARBA" id="ARBA00021549"/>
    </source>
</evidence>
<reference evidence="13 14" key="1">
    <citation type="submission" date="2019-07" db="EMBL/GenBank/DDBJ databases">
        <title>Full genome sequence of Luteimonas sp. Gr-4.</title>
        <authorList>
            <person name="Im W.-T."/>
        </authorList>
    </citation>
    <scope>NUCLEOTIDE SEQUENCE [LARGE SCALE GENOMIC DNA]</scope>
    <source>
        <strain evidence="13 14">Gr-4</strain>
    </source>
</reference>
<dbReference type="NCBIfam" id="TIGR02532">
    <property type="entry name" value="IV_pilin_GFxxxE"/>
    <property type="match status" value="1"/>
</dbReference>
<evidence type="ECO:0000256" key="11">
    <source>
        <dbReference type="SAM" id="Phobius"/>
    </source>
</evidence>
<dbReference type="InterPro" id="IPR045584">
    <property type="entry name" value="Pilin-like"/>
</dbReference>
<dbReference type="PROSITE" id="PS00409">
    <property type="entry name" value="PROKAR_NTER_METHYL"/>
    <property type="match status" value="1"/>
</dbReference>
<dbReference type="InterPro" id="IPR012902">
    <property type="entry name" value="N_methyl_site"/>
</dbReference>
<gene>
    <name evidence="13" type="ORF">FPZ22_03930</name>
</gene>
<keyword evidence="6 11" id="KW-0812">Transmembrane</keyword>
<evidence type="ECO:0000256" key="1">
    <source>
        <dbReference type="ARBA" id="ARBA00004377"/>
    </source>
</evidence>
<dbReference type="GO" id="GO:0015627">
    <property type="term" value="C:type II protein secretion system complex"/>
    <property type="evidence" value="ECO:0007669"/>
    <property type="project" value="InterPro"/>
</dbReference>
<dbReference type="SUPFAM" id="SSF54523">
    <property type="entry name" value="Pili subunits"/>
    <property type="match status" value="1"/>
</dbReference>
<evidence type="ECO:0000313" key="14">
    <source>
        <dbReference type="Proteomes" id="UP000316584"/>
    </source>
</evidence>
<feature type="transmembrane region" description="Helical" evidence="11">
    <location>
        <begin position="12"/>
        <end position="38"/>
    </location>
</feature>
<dbReference type="AlphaFoldDB" id="A0A518N2J3"/>
<keyword evidence="7 11" id="KW-1133">Transmembrane helix</keyword>
<organism evidence="13 14">
    <name type="scientific">Luteimonas granuli</name>
    <dbReference type="NCBI Taxonomy" id="1176533"/>
    <lineage>
        <taxon>Bacteria</taxon>
        <taxon>Pseudomonadati</taxon>
        <taxon>Pseudomonadota</taxon>
        <taxon>Gammaproteobacteria</taxon>
        <taxon>Lysobacterales</taxon>
        <taxon>Lysobacteraceae</taxon>
        <taxon>Luteimonas</taxon>
    </lineage>
</organism>
<evidence type="ECO:0000256" key="6">
    <source>
        <dbReference type="ARBA" id="ARBA00022692"/>
    </source>
</evidence>
<proteinExistence type="inferred from homology"/>
<protein>
    <recommendedName>
        <fullName evidence="2">Type II secretion system protein H</fullName>
    </recommendedName>
    <alternativeName>
        <fullName evidence="10">General secretion pathway protein H</fullName>
    </alternativeName>
</protein>